<keyword evidence="2 9" id="KW-0934">Plastid</keyword>
<dbReference type="NCBIfam" id="TIGR00061">
    <property type="entry name" value="L21"/>
    <property type="match status" value="1"/>
</dbReference>
<sequence>MTYAIIEADGKQLYVQPGKYYDLNYIHGEPGDIIQINRILIVKQQDNIYLGNPCLQYITIKAKILRHLSGKKINVFKTKPKKNSKTKIGHRQKLTRLLIEEILH</sequence>
<gene>
    <name evidence="7 9" type="primary">rpl21</name>
</gene>
<dbReference type="RefSeq" id="YP_009500366.1">
    <property type="nucleotide sequence ID" value="NC_038100.1"/>
</dbReference>
<dbReference type="GO" id="GO:0009507">
    <property type="term" value="C:chloroplast"/>
    <property type="evidence" value="ECO:0007669"/>
    <property type="project" value="UniProtKB-SubCell"/>
</dbReference>
<comment type="subcellular location">
    <subcellularLocation>
        <location evidence="7">Plastid</location>
        <location evidence="7">Chloroplast</location>
    </subcellularLocation>
</comment>
<protein>
    <recommendedName>
        <fullName evidence="7">Large ribosomal subunit protein bL21c</fullName>
    </recommendedName>
</protein>
<evidence type="ECO:0000313" key="9">
    <source>
        <dbReference type="EMBL" id="AXE43528.1"/>
    </source>
</evidence>
<dbReference type="InterPro" id="IPR001787">
    <property type="entry name" value="Ribosomal_bL21"/>
</dbReference>
<dbReference type="GeneID" id="37504393"/>
<dbReference type="AlphaFoldDB" id="A0A344V6E1"/>
<accession>A0A344V6E1</accession>
<keyword evidence="5 7" id="KW-0689">Ribosomal protein</keyword>
<dbReference type="PROSITE" id="PS01169">
    <property type="entry name" value="RIBOSOMAL_L21"/>
    <property type="match status" value="1"/>
</dbReference>
<organism evidence="9">
    <name type="scientific">Gracilariopsis heteroclada</name>
    <dbReference type="NCBI Taxonomy" id="172978"/>
    <lineage>
        <taxon>Eukaryota</taxon>
        <taxon>Rhodophyta</taxon>
        <taxon>Florideophyceae</taxon>
        <taxon>Rhodymeniophycidae</taxon>
        <taxon>Gracilariales</taxon>
        <taxon>Gracilariaceae</taxon>
        <taxon>Gracilariopsis</taxon>
    </lineage>
</organism>
<geneLocation type="chloroplast" evidence="9"/>
<dbReference type="InterPro" id="IPR018258">
    <property type="entry name" value="Ribosomal_bL21_CS"/>
</dbReference>
<dbReference type="GO" id="GO:0019843">
    <property type="term" value="F:rRNA binding"/>
    <property type="evidence" value="ECO:0007669"/>
    <property type="project" value="UniProtKB-UniRule"/>
</dbReference>
<dbReference type="GO" id="GO:0005762">
    <property type="term" value="C:mitochondrial large ribosomal subunit"/>
    <property type="evidence" value="ECO:0007669"/>
    <property type="project" value="TreeGrafter"/>
</dbReference>
<dbReference type="PANTHER" id="PTHR21349:SF7">
    <property type="entry name" value="LARGE RIBOSOMAL SUBUNIT PROTEIN BL21C"/>
    <property type="match status" value="1"/>
</dbReference>
<proteinExistence type="inferred from homology"/>
<evidence type="ECO:0000256" key="7">
    <source>
        <dbReference type="HAMAP-Rule" id="MF_01363"/>
    </source>
</evidence>
<dbReference type="InterPro" id="IPR036164">
    <property type="entry name" value="bL21-like_sf"/>
</dbReference>
<keyword evidence="3 7" id="KW-0699">rRNA-binding</keyword>
<evidence type="ECO:0000256" key="4">
    <source>
        <dbReference type="ARBA" id="ARBA00022884"/>
    </source>
</evidence>
<keyword evidence="6 7" id="KW-0687">Ribonucleoprotein</keyword>
<dbReference type="PANTHER" id="PTHR21349">
    <property type="entry name" value="50S RIBOSOMAL PROTEIN L21"/>
    <property type="match status" value="1"/>
</dbReference>
<dbReference type="GO" id="GO:0006412">
    <property type="term" value="P:translation"/>
    <property type="evidence" value="ECO:0007669"/>
    <property type="project" value="UniProtKB-UniRule"/>
</dbReference>
<dbReference type="Pfam" id="PF00829">
    <property type="entry name" value="Ribosomal_L21p"/>
    <property type="match status" value="1"/>
</dbReference>
<evidence type="ECO:0000256" key="5">
    <source>
        <dbReference type="ARBA" id="ARBA00022980"/>
    </source>
</evidence>
<comment type="subunit">
    <text evidence="7 8">Part of the 50S ribosomal subunit.</text>
</comment>
<dbReference type="HAMAP" id="MF_01363">
    <property type="entry name" value="Ribosomal_bL21"/>
    <property type="match status" value="1"/>
</dbReference>
<dbReference type="GO" id="GO:0003735">
    <property type="term" value="F:structural constituent of ribosome"/>
    <property type="evidence" value="ECO:0007669"/>
    <property type="project" value="InterPro"/>
</dbReference>
<evidence type="ECO:0000256" key="8">
    <source>
        <dbReference type="RuleBase" id="RU000563"/>
    </source>
</evidence>
<dbReference type="EMBL" id="MF372957">
    <property type="protein sequence ID" value="AXE43528.1"/>
    <property type="molecule type" value="Genomic_DNA"/>
</dbReference>
<dbReference type="InterPro" id="IPR028909">
    <property type="entry name" value="bL21-like"/>
</dbReference>
<evidence type="ECO:0000256" key="1">
    <source>
        <dbReference type="ARBA" id="ARBA00008563"/>
    </source>
</evidence>
<evidence type="ECO:0000256" key="3">
    <source>
        <dbReference type="ARBA" id="ARBA00022730"/>
    </source>
</evidence>
<dbReference type="SUPFAM" id="SSF141091">
    <property type="entry name" value="L21p-like"/>
    <property type="match status" value="1"/>
</dbReference>
<comment type="similarity">
    <text evidence="1 7 8">Belongs to the bacterial ribosomal protein bL21 family.</text>
</comment>
<keyword evidence="4 7" id="KW-0694">RNA-binding</keyword>
<reference evidence="9" key="1">
    <citation type="submission" date="2017-06" db="EMBL/GenBank/DDBJ databases">
        <title>Complete plastid genome of Gracilaria bailinae.</title>
        <authorList>
            <person name="Zhang L."/>
        </authorList>
    </citation>
    <scope>NUCLEOTIDE SEQUENCE</scope>
</reference>
<evidence type="ECO:0000256" key="2">
    <source>
        <dbReference type="ARBA" id="ARBA00022640"/>
    </source>
</evidence>
<keyword evidence="9" id="KW-0150">Chloroplast</keyword>
<name>A0A344V6E1_9FLOR</name>
<comment type="function">
    <text evidence="7 8">This protein binds to 23S rRNA.</text>
</comment>
<evidence type="ECO:0000256" key="6">
    <source>
        <dbReference type="ARBA" id="ARBA00023274"/>
    </source>
</evidence>